<evidence type="ECO:0000313" key="1">
    <source>
        <dbReference type="EMBL" id="CAE8670436.1"/>
    </source>
</evidence>
<accession>A0A813J8Y9</accession>
<dbReference type="AlphaFoldDB" id="A0A813J8Y9"/>
<dbReference type="Proteomes" id="UP000626109">
    <property type="component" value="Unassembled WGS sequence"/>
</dbReference>
<protein>
    <submittedName>
        <fullName evidence="1">Uncharacterized protein</fullName>
    </submittedName>
</protein>
<dbReference type="EMBL" id="CAJNNW010023268">
    <property type="protein sequence ID" value="CAE8670436.1"/>
    <property type="molecule type" value="Genomic_DNA"/>
</dbReference>
<gene>
    <name evidence="1" type="ORF">PGLA2088_LOCUS17465</name>
</gene>
<organism evidence="1 2">
    <name type="scientific">Polarella glacialis</name>
    <name type="common">Dinoflagellate</name>
    <dbReference type="NCBI Taxonomy" id="89957"/>
    <lineage>
        <taxon>Eukaryota</taxon>
        <taxon>Sar</taxon>
        <taxon>Alveolata</taxon>
        <taxon>Dinophyceae</taxon>
        <taxon>Suessiales</taxon>
        <taxon>Suessiaceae</taxon>
        <taxon>Polarella</taxon>
    </lineage>
</organism>
<proteinExistence type="predicted"/>
<comment type="caution">
    <text evidence="1">The sequence shown here is derived from an EMBL/GenBank/DDBJ whole genome shotgun (WGS) entry which is preliminary data.</text>
</comment>
<reference evidence="1" key="1">
    <citation type="submission" date="2021-02" db="EMBL/GenBank/DDBJ databases">
        <authorList>
            <person name="Dougan E. K."/>
            <person name="Rhodes N."/>
            <person name="Thang M."/>
            <person name="Chan C."/>
        </authorList>
    </citation>
    <scope>NUCLEOTIDE SEQUENCE</scope>
</reference>
<evidence type="ECO:0000313" key="2">
    <source>
        <dbReference type="Proteomes" id="UP000626109"/>
    </source>
</evidence>
<name>A0A813J8Y9_POLGL</name>
<sequence>MANLEELPALPPAGDDTRATCTASAARAKVVSLETSLEGQQALLLLASRRGWRSEVWQLMPTLLSSGSGEPPEALHNSMLPAAGTADAEVMSLARLSEISFPGDGIFLLRLRGESSTLDALLGTEALLSRPRMLRFLVFEYSASRWGNTRLEDAVKFMFGNGYLCFLMTEDDLFPVSGVLWDSGYATSVWSNIFCAAVDDTWLLTLLALYCPEPSRSQSVVRALRELYGHSA</sequence>